<dbReference type="STRING" id="641238.SAMN04490244_104112"/>
<evidence type="ECO:0000313" key="2">
    <source>
        <dbReference type="Proteomes" id="UP000198885"/>
    </source>
</evidence>
<proteinExistence type="predicted"/>
<name>A0A1H9TEC1_9RHOB</name>
<dbReference type="InterPro" id="IPR011738">
    <property type="entry name" value="Phage_CHP"/>
</dbReference>
<accession>A0A1H9TEC1</accession>
<protein>
    <recommendedName>
        <fullName evidence="3">Phage gp6-like head-tail connector protein</fullName>
    </recommendedName>
</protein>
<dbReference type="Proteomes" id="UP000198885">
    <property type="component" value="Unassembled WGS sequence"/>
</dbReference>
<dbReference type="AlphaFoldDB" id="A0A1H9TEC1"/>
<dbReference type="NCBIfam" id="TIGR02215">
    <property type="entry name" value="phage_chp_gp8"/>
    <property type="match status" value="1"/>
</dbReference>
<dbReference type="OrthoDB" id="8478788at2"/>
<evidence type="ECO:0008006" key="3">
    <source>
        <dbReference type="Google" id="ProtNLM"/>
    </source>
</evidence>
<dbReference type="EMBL" id="FOGU01000004">
    <property type="protein sequence ID" value="SER95179.1"/>
    <property type="molecule type" value="Genomic_DNA"/>
</dbReference>
<organism evidence="1 2">
    <name type="scientific">Tranquillimonas rosea</name>
    <dbReference type="NCBI Taxonomy" id="641238"/>
    <lineage>
        <taxon>Bacteria</taxon>
        <taxon>Pseudomonadati</taxon>
        <taxon>Pseudomonadota</taxon>
        <taxon>Alphaproteobacteria</taxon>
        <taxon>Rhodobacterales</taxon>
        <taxon>Roseobacteraceae</taxon>
        <taxon>Tranquillimonas</taxon>
    </lineage>
</organism>
<dbReference type="Gene3D" id="1.10.3230.30">
    <property type="entry name" value="Phage gp6-like head-tail connector protein"/>
    <property type="match status" value="1"/>
</dbReference>
<keyword evidence="2" id="KW-1185">Reference proteome</keyword>
<sequence>MILNEDTPVDPAALPVAAFRSHLRLGTGFGEDSLQDAVLVPCLRAALAAIEARTGKAVLRRRFLWRVEAWRDAARQMLPVAPVPALVSVSLRMRDGSVKEVPPERYRLAEDAHRPALAATGARLPLIPTGGAAEVLFEAGYGAGWETVPGDLAQAVLMLAAHHYARRGDGEGEVRPMPGPVEGLLGPYRPVRLLGGAA</sequence>
<evidence type="ECO:0000313" key="1">
    <source>
        <dbReference type="EMBL" id="SER95179.1"/>
    </source>
</evidence>
<dbReference type="CDD" id="cd08054">
    <property type="entry name" value="gp6"/>
    <property type="match status" value="1"/>
</dbReference>
<gene>
    <name evidence="1" type="ORF">SAMN04490244_104112</name>
</gene>
<dbReference type="RefSeq" id="WP_092691462.1">
    <property type="nucleotide sequence ID" value="NZ_CBDDGO010000004.1"/>
</dbReference>
<reference evidence="1 2" key="1">
    <citation type="submission" date="2016-10" db="EMBL/GenBank/DDBJ databases">
        <authorList>
            <person name="de Groot N.N."/>
        </authorList>
    </citation>
    <scope>NUCLEOTIDE SEQUENCE [LARGE SCALE GENOMIC DNA]</scope>
    <source>
        <strain evidence="1 2">DSM 23042</strain>
    </source>
</reference>